<dbReference type="SMART" id="SM00388">
    <property type="entry name" value="HisKA"/>
    <property type="match status" value="1"/>
</dbReference>
<keyword evidence="6" id="KW-0175">Coiled coil</keyword>
<keyword evidence="11" id="KW-1185">Reference proteome</keyword>
<evidence type="ECO:0000256" key="2">
    <source>
        <dbReference type="ARBA" id="ARBA00012438"/>
    </source>
</evidence>
<dbReference type="InterPro" id="IPR035965">
    <property type="entry name" value="PAS-like_dom_sf"/>
</dbReference>
<evidence type="ECO:0000256" key="6">
    <source>
        <dbReference type="SAM" id="Coils"/>
    </source>
</evidence>
<dbReference type="InterPro" id="IPR001610">
    <property type="entry name" value="PAC"/>
</dbReference>
<dbReference type="CDD" id="cd00075">
    <property type="entry name" value="HATPase"/>
    <property type="match status" value="1"/>
</dbReference>
<feature type="domain" description="PAS" evidence="8">
    <location>
        <begin position="329"/>
        <end position="401"/>
    </location>
</feature>
<proteinExistence type="predicted"/>
<organism evidence="10 11">
    <name type="scientific">Rhodocytophaga rosea</name>
    <dbReference type="NCBI Taxonomy" id="2704465"/>
    <lineage>
        <taxon>Bacteria</taxon>
        <taxon>Pseudomonadati</taxon>
        <taxon>Bacteroidota</taxon>
        <taxon>Cytophagia</taxon>
        <taxon>Cytophagales</taxon>
        <taxon>Rhodocytophagaceae</taxon>
        <taxon>Rhodocytophaga</taxon>
    </lineage>
</organism>
<evidence type="ECO:0000256" key="1">
    <source>
        <dbReference type="ARBA" id="ARBA00000085"/>
    </source>
</evidence>
<evidence type="ECO:0000259" key="9">
    <source>
        <dbReference type="PROSITE" id="PS50113"/>
    </source>
</evidence>
<dbReference type="PANTHER" id="PTHR43304:SF1">
    <property type="entry name" value="PAC DOMAIN-CONTAINING PROTEIN"/>
    <property type="match status" value="1"/>
</dbReference>
<evidence type="ECO:0000256" key="5">
    <source>
        <dbReference type="ARBA" id="ARBA00022777"/>
    </source>
</evidence>
<keyword evidence="3" id="KW-0597">Phosphoprotein</keyword>
<dbReference type="Gene3D" id="2.10.70.100">
    <property type="match status" value="1"/>
</dbReference>
<reference evidence="10 11" key="1">
    <citation type="submission" date="2020-01" db="EMBL/GenBank/DDBJ databases">
        <authorList>
            <person name="Kim M.K."/>
        </authorList>
    </citation>
    <scope>NUCLEOTIDE SEQUENCE [LARGE SCALE GENOMIC DNA]</scope>
    <source>
        <strain evidence="10 11">172606-1</strain>
    </source>
</reference>
<dbReference type="InterPro" id="IPR005467">
    <property type="entry name" value="His_kinase_dom"/>
</dbReference>
<dbReference type="Gene3D" id="3.30.450.20">
    <property type="entry name" value="PAS domain"/>
    <property type="match status" value="4"/>
</dbReference>
<sequence>MTLSNTNLPLISDNLKAFAAFLQQNCMDELIAENFKLIRQVNLPLLALFAHLSEQELQAMSRKSFEEYFEQIQNNRLIEATQANLNEWKAGRLPGISKENVQVSDLVLGYSIRKRIMLQFMPRFTSDVAMAVQILSELEHLYSQIEQYAFQLYIDIQQEELHRKNEFLHSIIENSVDGISAYDKDMRVLEWSPELEKRNGIKKEAIIGKSILDVFPDYINSEEYKLLGRVFKGEKVHFADRPYKYKAGWYEAFNIPLYNKNNEVSSYVSILRDISERKAAEQKLKEQQDELRSLNEELQAQKEELEAGNEELQENLTQLEEIQEALALNELRLREAQSIAQLGSWEYNLNTSQIYWSDEMKRIFGMDETEPAPDFETYFTYVHPDDRQLIRNLIEKSIQTFIPYQYEHRIIRPDAGIRWIYTQGECILEHEGRNKKLRATCYDITGRKGAEIELEKLNKELEQRVAERTEELSKSEERYRIFLNQSSEGIGRFELEEIGGVDISLPIEKQLALYFQYGYLSECNDALAQMYGFSQAEEITGVSLGTFLPPDNPVNVTYLSNFITSGYRLEDAGSEEIDKDGKPKYFLNNLIGIVEGGRLLRVWCTQRDITDEKMAKEALRRSEEQLRLVTDAVPILITYIDKDHRYRFNNKAYQEWFGLEPESIYGKHMQEVLGKDAYYSLVPYVDKVLQGERVHFETKVSYKHIGNRFITGDYIPHWEGKKVAGLYAVVSDISKQKTIEEALQKALQESYEQNRALERINTDMDNFIYVASHDLRSPVVNLEGIITRFQKQLPASSASEQTLLRFAGEAVSRLKQTISDLTEISRVQREIDTDFESVSFPEIFQEVSMDIDTLIAESRAVIHTDFRVESMPYARKNLRSIIYNLLSNAIKYRSENKIIEIFASTYETEHDIVLIIQDNGLGIPEKQKYKLFTMFKRLHTHVEGSGIGLYILKRIVENYGGRVQVESQEGQGSAFTIFFRKS</sequence>
<dbReference type="PROSITE" id="PS50113">
    <property type="entry name" value="PAC"/>
    <property type="match status" value="2"/>
</dbReference>
<dbReference type="Pfam" id="PF13426">
    <property type="entry name" value="PAS_9"/>
    <property type="match status" value="1"/>
</dbReference>
<protein>
    <recommendedName>
        <fullName evidence="2">histidine kinase</fullName>
        <ecNumber evidence="2">2.7.13.3</ecNumber>
    </recommendedName>
</protein>
<dbReference type="SMART" id="SM00387">
    <property type="entry name" value="HATPase_c"/>
    <property type="match status" value="1"/>
</dbReference>
<dbReference type="SMART" id="SM00091">
    <property type="entry name" value="PAS"/>
    <property type="match status" value="3"/>
</dbReference>
<dbReference type="InterPro" id="IPR004358">
    <property type="entry name" value="Sig_transdc_His_kin-like_C"/>
</dbReference>
<dbReference type="Pfam" id="PF08448">
    <property type="entry name" value="PAS_4"/>
    <property type="match status" value="2"/>
</dbReference>
<feature type="domain" description="Histidine kinase" evidence="7">
    <location>
        <begin position="770"/>
        <end position="982"/>
    </location>
</feature>
<dbReference type="InterPro" id="IPR036890">
    <property type="entry name" value="HATPase_C_sf"/>
</dbReference>
<feature type="domain" description="PAS" evidence="8">
    <location>
        <begin position="164"/>
        <end position="223"/>
    </location>
</feature>
<dbReference type="PANTHER" id="PTHR43304">
    <property type="entry name" value="PHYTOCHROME-LIKE PROTEIN CPH1"/>
    <property type="match status" value="1"/>
</dbReference>
<evidence type="ECO:0000256" key="3">
    <source>
        <dbReference type="ARBA" id="ARBA00022553"/>
    </source>
</evidence>
<dbReference type="Gene3D" id="1.10.287.130">
    <property type="match status" value="1"/>
</dbReference>
<comment type="catalytic activity">
    <reaction evidence="1">
        <text>ATP + protein L-histidine = ADP + protein N-phospho-L-histidine.</text>
        <dbReference type="EC" id="2.7.13.3"/>
    </reaction>
</comment>
<dbReference type="KEGG" id="rhoz:GXP67_26280"/>
<name>A0A6C0GQQ9_9BACT</name>
<dbReference type="SUPFAM" id="SSF55874">
    <property type="entry name" value="ATPase domain of HSP90 chaperone/DNA topoisomerase II/histidine kinase"/>
    <property type="match status" value="1"/>
</dbReference>
<dbReference type="CDD" id="cd00082">
    <property type="entry name" value="HisKA"/>
    <property type="match status" value="1"/>
</dbReference>
<dbReference type="InterPro" id="IPR036097">
    <property type="entry name" value="HisK_dim/P_sf"/>
</dbReference>
<accession>A0A6C0GQQ9</accession>
<dbReference type="EC" id="2.7.13.3" evidence="2"/>
<dbReference type="Pfam" id="PF02518">
    <property type="entry name" value="HATPase_c"/>
    <property type="match status" value="1"/>
</dbReference>
<dbReference type="InterPro" id="IPR003594">
    <property type="entry name" value="HATPase_dom"/>
</dbReference>
<feature type="domain" description="PAC" evidence="9">
    <location>
        <begin position="232"/>
        <end position="286"/>
    </location>
</feature>
<keyword evidence="5" id="KW-0418">Kinase</keyword>
<dbReference type="InterPro" id="IPR000014">
    <property type="entry name" value="PAS"/>
</dbReference>
<feature type="coiled-coil region" evidence="6">
    <location>
        <begin position="270"/>
        <end position="339"/>
    </location>
</feature>
<dbReference type="InterPro" id="IPR003661">
    <property type="entry name" value="HisK_dim/P_dom"/>
</dbReference>
<evidence type="ECO:0000259" key="7">
    <source>
        <dbReference type="PROSITE" id="PS50109"/>
    </source>
</evidence>
<dbReference type="PRINTS" id="PR00344">
    <property type="entry name" value="BCTRLSENSOR"/>
</dbReference>
<keyword evidence="4" id="KW-0808">Transferase</keyword>
<dbReference type="NCBIfam" id="TIGR00229">
    <property type="entry name" value="sensory_box"/>
    <property type="match status" value="4"/>
</dbReference>
<dbReference type="CDD" id="cd00130">
    <property type="entry name" value="PAS"/>
    <property type="match status" value="2"/>
</dbReference>
<dbReference type="RefSeq" id="WP_162445885.1">
    <property type="nucleotide sequence ID" value="NZ_CP048222.1"/>
</dbReference>
<dbReference type="AlphaFoldDB" id="A0A6C0GQQ9"/>
<dbReference type="SUPFAM" id="SSF55785">
    <property type="entry name" value="PYP-like sensor domain (PAS domain)"/>
    <property type="match status" value="4"/>
</dbReference>
<feature type="coiled-coil region" evidence="6">
    <location>
        <begin position="447"/>
        <end position="478"/>
    </location>
</feature>
<dbReference type="Proteomes" id="UP000480178">
    <property type="component" value="Chromosome"/>
</dbReference>
<feature type="domain" description="PAC" evidence="9">
    <location>
        <begin position="404"/>
        <end position="456"/>
    </location>
</feature>
<dbReference type="SMART" id="SM00086">
    <property type="entry name" value="PAC"/>
    <property type="match status" value="3"/>
</dbReference>
<evidence type="ECO:0000313" key="10">
    <source>
        <dbReference type="EMBL" id="QHT69902.1"/>
    </source>
</evidence>
<feature type="domain" description="PAS" evidence="8">
    <location>
        <begin position="622"/>
        <end position="692"/>
    </location>
</feature>
<dbReference type="InterPro" id="IPR052162">
    <property type="entry name" value="Sensor_kinase/Photoreceptor"/>
</dbReference>
<dbReference type="PROSITE" id="PS50112">
    <property type="entry name" value="PAS"/>
    <property type="match status" value="3"/>
</dbReference>
<evidence type="ECO:0000256" key="4">
    <source>
        <dbReference type="ARBA" id="ARBA00022679"/>
    </source>
</evidence>
<dbReference type="Pfam" id="PF08447">
    <property type="entry name" value="PAS_3"/>
    <property type="match status" value="1"/>
</dbReference>
<dbReference type="SUPFAM" id="SSF47384">
    <property type="entry name" value="Homodimeric domain of signal transducing histidine kinase"/>
    <property type="match status" value="1"/>
</dbReference>
<dbReference type="InterPro" id="IPR013655">
    <property type="entry name" value="PAS_fold_3"/>
</dbReference>
<dbReference type="InterPro" id="IPR000700">
    <property type="entry name" value="PAS-assoc_C"/>
</dbReference>
<evidence type="ECO:0000313" key="11">
    <source>
        <dbReference type="Proteomes" id="UP000480178"/>
    </source>
</evidence>
<dbReference type="EMBL" id="CP048222">
    <property type="protein sequence ID" value="QHT69902.1"/>
    <property type="molecule type" value="Genomic_DNA"/>
</dbReference>
<dbReference type="InterPro" id="IPR013656">
    <property type="entry name" value="PAS_4"/>
</dbReference>
<evidence type="ECO:0000259" key="8">
    <source>
        <dbReference type="PROSITE" id="PS50112"/>
    </source>
</evidence>
<gene>
    <name evidence="10" type="ORF">GXP67_26280</name>
</gene>
<dbReference type="Gene3D" id="3.30.565.10">
    <property type="entry name" value="Histidine kinase-like ATPase, C-terminal domain"/>
    <property type="match status" value="1"/>
</dbReference>
<dbReference type="PROSITE" id="PS50109">
    <property type="entry name" value="HIS_KIN"/>
    <property type="match status" value="1"/>
</dbReference>
<dbReference type="GO" id="GO:0000155">
    <property type="term" value="F:phosphorelay sensor kinase activity"/>
    <property type="evidence" value="ECO:0007669"/>
    <property type="project" value="InterPro"/>
</dbReference>